<evidence type="ECO:0008006" key="3">
    <source>
        <dbReference type="Google" id="ProtNLM"/>
    </source>
</evidence>
<sequence>MDRRSVLVGLGAFATGSVVIGTGAFTQVSGERNADIAVKREDEALLQLEALDSVDYPNADIADNTGGGATLELDFNQVLEGEGHGPNVDAVVTFDDVFAVKNTGSQDVFFWAEFPEAPVYDEMGFYVDNPEPLLDGDAGAATLPVGEQVLVGVKIDSDRIAEERDDELIDVTIKATATDPTADHS</sequence>
<dbReference type="Proteomes" id="UP000198848">
    <property type="component" value="Unassembled WGS sequence"/>
</dbReference>
<keyword evidence="2" id="KW-1185">Reference proteome</keyword>
<dbReference type="AlphaFoldDB" id="A0A1H1IMB1"/>
<dbReference type="STRING" id="1095778.SAMN04489842_3625"/>
<dbReference type="OrthoDB" id="206019at2157"/>
<organism evidence="1 2">
    <name type="scientific">Natronobacterium texcoconense</name>
    <dbReference type="NCBI Taxonomy" id="1095778"/>
    <lineage>
        <taxon>Archaea</taxon>
        <taxon>Methanobacteriati</taxon>
        <taxon>Methanobacteriota</taxon>
        <taxon>Stenosarchaea group</taxon>
        <taxon>Halobacteria</taxon>
        <taxon>Halobacteriales</taxon>
        <taxon>Natrialbaceae</taxon>
        <taxon>Natronobacterium</taxon>
    </lineage>
</organism>
<gene>
    <name evidence="1" type="ORF">SAMN04489842_3625</name>
</gene>
<dbReference type="EMBL" id="FNLC01000005">
    <property type="protein sequence ID" value="SDR38814.1"/>
    <property type="molecule type" value="Genomic_DNA"/>
</dbReference>
<accession>A0A1H1IMB1</accession>
<name>A0A1H1IMB1_NATTX</name>
<reference evidence="2" key="1">
    <citation type="submission" date="2016-10" db="EMBL/GenBank/DDBJ databases">
        <authorList>
            <person name="Varghese N."/>
            <person name="Submissions S."/>
        </authorList>
    </citation>
    <scope>NUCLEOTIDE SEQUENCE [LARGE SCALE GENOMIC DNA]</scope>
    <source>
        <strain evidence="2">DSM 24767</strain>
    </source>
</reference>
<evidence type="ECO:0000313" key="1">
    <source>
        <dbReference type="EMBL" id="SDR38814.1"/>
    </source>
</evidence>
<evidence type="ECO:0000313" key="2">
    <source>
        <dbReference type="Proteomes" id="UP000198848"/>
    </source>
</evidence>
<dbReference type="RefSeq" id="WP_090384936.1">
    <property type="nucleotide sequence ID" value="NZ_FNLC01000005.1"/>
</dbReference>
<protein>
    <recommendedName>
        <fullName evidence="3">DUF1102 domain-containing protein</fullName>
    </recommendedName>
</protein>
<proteinExistence type="predicted"/>